<keyword evidence="2" id="KW-1185">Reference proteome</keyword>
<protein>
    <submittedName>
        <fullName evidence="1">Uncharacterized protein</fullName>
    </submittedName>
</protein>
<dbReference type="AlphaFoldDB" id="A0A0G4F2D2"/>
<reference evidence="1 2" key="1">
    <citation type="submission" date="2014-11" db="EMBL/GenBank/DDBJ databases">
        <authorList>
            <person name="Zhu J."/>
            <person name="Qi W."/>
            <person name="Song R."/>
        </authorList>
    </citation>
    <scope>NUCLEOTIDE SEQUENCE [LARGE SCALE GENOMIC DNA]</scope>
</reference>
<evidence type="ECO:0000313" key="1">
    <source>
        <dbReference type="EMBL" id="CEM05703.1"/>
    </source>
</evidence>
<name>A0A0G4F2D2_VITBC</name>
<gene>
    <name evidence="1" type="ORF">Vbra_5527</name>
</gene>
<sequence length="73" mass="8447">MLWATFLLHRRAPGETSPGGALPCVEWLAAAWRQRSAPRCSLIKKASVRLNDDFFCWLPSLVLDRFLRRHRTP</sequence>
<proteinExistence type="predicted"/>
<evidence type="ECO:0000313" key="2">
    <source>
        <dbReference type="Proteomes" id="UP000041254"/>
    </source>
</evidence>
<organism evidence="1 2">
    <name type="scientific">Vitrella brassicaformis (strain CCMP3155)</name>
    <dbReference type="NCBI Taxonomy" id="1169540"/>
    <lineage>
        <taxon>Eukaryota</taxon>
        <taxon>Sar</taxon>
        <taxon>Alveolata</taxon>
        <taxon>Colpodellida</taxon>
        <taxon>Vitrellaceae</taxon>
        <taxon>Vitrella</taxon>
    </lineage>
</organism>
<dbReference type="VEuPathDB" id="CryptoDB:Vbra_5527"/>
<dbReference type="Proteomes" id="UP000041254">
    <property type="component" value="Unassembled WGS sequence"/>
</dbReference>
<accession>A0A0G4F2D2</accession>
<dbReference type="EMBL" id="CDMY01000363">
    <property type="protein sequence ID" value="CEM05703.1"/>
    <property type="molecule type" value="Genomic_DNA"/>
</dbReference>
<dbReference type="InParanoid" id="A0A0G4F2D2"/>